<dbReference type="AlphaFoldDB" id="A0A1H8YRL7"/>
<evidence type="ECO:0000259" key="1">
    <source>
        <dbReference type="Pfam" id="PF00535"/>
    </source>
</evidence>
<reference evidence="2 3" key="1">
    <citation type="submission" date="2016-10" db="EMBL/GenBank/DDBJ databases">
        <authorList>
            <person name="de Groot N.N."/>
        </authorList>
    </citation>
    <scope>NUCLEOTIDE SEQUENCE [LARGE SCALE GENOMIC DNA]</scope>
    <source>
        <strain evidence="2 3">DSM 27078</strain>
    </source>
</reference>
<name>A0A1H8YRL7_9FLAO</name>
<dbReference type="InterPro" id="IPR050834">
    <property type="entry name" value="Glycosyltransf_2"/>
</dbReference>
<dbReference type="PANTHER" id="PTHR43685:SF2">
    <property type="entry name" value="GLYCOSYLTRANSFERASE 2-LIKE DOMAIN-CONTAINING PROTEIN"/>
    <property type="match status" value="1"/>
</dbReference>
<organism evidence="2 3">
    <name type="scientific">Flavobacterium urocaniciphilum</name>
    <dbReference type="NCBI Taxonomy" id="1299341"/>
    <lineage>
        <taxon>Bacteria</taxon>
        <taxon>Pseudomonadati</taxon>
        <taxon>Bacteroidota</taxon>
        <taxon>Flavobacteriia</taxon>
        <taxon>Flavobacteriales</taxon>
        <taxon>Flavobacteriaceae</taxon>
        <taxon>Flavobacterium</taxon>
    </lineage>
</organism>
<protein>
    <recommendedName>
        <fullName evidence="1">Glycosyltransferase 2-like domain-containing protein</fullName>
    </recommendedName>
</protein>
<dbReference type="InterPro" id="IPR001173">
    <property type="entry name" value="Glyco_trans_2-like"/>
</dbReference>
<keyword evidence="3" id="KW-1185">Reference proteome</keyword>
<accession>A0A1H8YRL7</accession>
<dbReference type="InterPro" id="IPR029044">
    <property type="entry name" value="Nucleotide-diphossugar_trans"/>
</dbReference>
<dbReference type="Proteomes" id="UP000198648">
    <property type="component" value="Unassembled WGS sequence"/>
</dbReference>
<dbReference type="STRING" id="1299341.SAMN05444005_10174"/>
<evidence type="ECO:0000313" key="3">
    <source>
        <dbReference type="Proteomes" id="UP000198648"/>
    </source>
</evidence>
<dbReference type="EMBL" id="FOEI01000001">
    <property type="protein sequence ID" value="SEP54864.1"/>
    <property type="molecule type" value="Genomic_DNA"/>
</dbReference>
<feature type="domain" description="Glycosyltransferase 2-like" evidence="1">
    <location>
        <begin position="5"/>
        <end position="116"/>
    </location>
</feature>
<evidence type="ECO:0000313" key="2">
    <source>
        <dbReference type="EMBL" id="SEP54864.1"/>
    </source>
</evidence>
<dbReference type="SUPFAM" id="SSF53448">
    <property type="entry name" value="Nucleotide-diphospho-sugar transferases"/>
    <property type="match status" value="1"/>
</dbReference>
<dbReference type="RefSeq" id="WP_091463542.1">
    <property type="nucleotide sequence ID" value="NZ_FOEI01000001.1"/>
</dbReference>
<dbReference type="OrthoDB" id="597270at2"/>
<gene>
    <name evidence="2" type="ORF">SAMN05444005_10174</name>
</gene>
<dbReference type="PANTHER" id="PTHR43685">
    <property type="entry name" value="GLYCOSYLTRANSFERASE"/>
    <property type="match status" value="1"/>
</dbReference>
<dbReference type="Pfam" id="PF00535">
    <property type="entry name" value="Glycos_transf_2"/>
    <property type="match status" value="1"/>
</dbReference>
<proteinExistence type="predicted"/>
<dbReference type="Gene3D" id="3.90.550.10">
    <property type="entry name" value="Spore Coat Polysaccharide Biosynthesis Protein SpsA, Chain A"/>
    <property type="match status" value="1"/>
</dbReference>
<sequence>MNFVSIIITCYNDALYIEQAIDSALNQTYLNKEVIVVDDGSNKETKDVLKKLEPKISKLITQENKGQSTARNVGINEAKGNYILILDSDDFFEPTFCEKAIAIFSENNDVKLVTCDANLLYINGTTDVYRPIGGTISNFMYANAALGTSLFKKEDWERIGGYDESMRKGFEDWEYFIRLLKNDGICHVIPEVLYSYRKRNDSTTSKANSIKYDLLNYIYIKHKEIYIADFDNFVSKMLERIKIEEKEKIKNFKKSENKFLNFLKKIKLQFKNLKN</sequence>